<gene>
    <name evidence="1" type="ORF">ACFOZ8_21280</name>
</gene>
<dbReference type="Pfam" id="PF08817">
    <property type="entry name" value="YukD"/>
    <property type="match status" value="1"/>
</dbReference>
<dbReference type="Gene3D" id="3.10.20.90">
    <property type="entry name" value="Phosphatidylinositol 3-kinase Catalytic Subunit, Chain A, domain 1"/>
    <property type="match status" value="1"/>
</dbReference>
<evidence type="ECO:0000313" key="2">
    <source>
        <dbReference type="Proteomes" id="UP001595715"/>
    </source>
</evidence>
<evidence type="ECO:0000313" key="1">
    <source>
        <dbReference type="EMBL" id="MFC4102170.1"/>
    </source>
</evidence>
<comment type="caution">
    <text evidence="1">The sequence shown here is derived from an EMBL/GenBank/DDBJ whole genome shotgun (WGS) entry which is preliminary data.</text>
</comment>
<dbReference type="Proteomes" id="UP001595715">
    <property type="component" value="Unassembled WGS sequence"/>
</dbReference>
<dbReference type="InterPro" id="IPR024962">
    <property type="entry name" value="YukD-like"/>
</dbReference>
<dbReference type="EMBL" id="JBHSAM010000031">
    <property type="protein sequence ID" value="MFC4102170.1"/>
    <property type="molecule type" value="Genomic_DNA"/>
</dbReference>
<accession>A0ABV8K7Z4</accession>
<dbReference type="RefSeq" id="WP_377720796.1">
    <property type="nucleotide sequence ID" value="NZ_JBHSAM010000031.1"/>
</dbReference>
<organism evidence="1 2">
    <name type="scientific">Paenibacillus xanthanilyticus</name>
    <dbReference type="NCBI Taxonomy" id="1783531"/>
    <lineage>
        <taxon>Bacteria</taxon>
        <taxon>Bacillati</taxon>
        <taxon>Bacillota</taxon>
        <taxon>Bacilli</taxon>
        <taxon>Bacillales</taxon>
        <taxon>Paenibacillaceae</taxon>
        <taxon>Paenibacillus</taxon>
    </lineage>
</organism>
<protein>
    <submittedName>
        <fullName evidence="1">EsaB/YukD family protein</fullName>
    </submittedName>
</protein>
<name>A0ABV8K7Z4_9BACL</name>
<sequence length="86" mass="9396">MNYTVVTVIAMPSGKEFDLELPSDLPLRQLSSALLASVGEALPEEAELSVRLSVSEYGHSWSDIDPGLTLQEAGVVDGMFMRVEWI</sequence>
<proteinExistence type="predicted"/>
<keyword evidence="2" id="KW-1185">Reference proteome</keyword>
<reference evidence="2" key="1">
    <citation type="journal article" date="2019" name="Int. J. Syst. Evol. Microbiol.">
        <title>The Global Catalogue of Microorganisms (GCM) 10K type strain sequencing project: providing services to taxonomists for standard genome sequencing and annotation.</title>
        <authorList>
            <consortium name="The Broad Institute Genomics Platform"/>
            <consortium name="The Broad Institute Genome Sequencing Center for Infectious Disease"/>
            <person name="Wu L."/>
            <person name="Ma J."/>
        </authorList>
    </citation>
    <scope>NUCLEOTIDE SEQUENCE [LARGE SCALE GENOMIC DNA]</scope>
    <source>
        <strain evidence="2">IBRC-M 10987</strain>
    </source>
</reference>